<dbReference type="PANTHER" id="PTHR10662:SF22">
    <property type="entry name" value="NUCLEAR RNA EXPORT FACTOR 1"/>
    <property type="match status" value="1"/>
</dbReference>
<keyword evidence="6" id="KW-0509">mRNA transport</keyword>
<evidence type="ECO:0000256" key="8">
    <source>
        <dbReference type="SAM" id="MobiDB-lite"/>
    </source>
</evidence>
<evidence type="ECO:0000256" key="7">
    <source>
        <dbReference type="ARBA" id="ARBA00023242"/>
    </source>
</evidence>
<evidence type="ECO:0000256" key="3">
    <source>
        <dbReference type="ARBA" id="ARBA00022448"/>
    </source>
</evidence>
<dbReference type="GO" id="GO:0003723">
    <property type="term" value="F:RNA binding"/>
    <property type="evidence" value="ECO:0007669"/>
    <property type="project" value="TreeGrafter"/>
</dbReference>
<keyword evidence="5" id="KW-0677">Repeat</keyword>
<feature type="compositionally biased region" description="Polar residues" evidence="8">
    <location>
        <begin position="19"/>
        <end position="31"/>
    </location>
</feature>
<dbReference type="OrthoDB" id="25872at2759"/>
<keyword evidence="7" id="KW-0539">Nucleus</keyword>
<feature type="domain" description="NTF2" evidence="9">
    <location>
        <begin position="140"/>
        <end position="297"/>
    </location>
</feature>
<organism evidence="11 12">
    <name type="scientific">Brachionus calyciflorus</name>
    <dbReference type="NCBI Taxonomy" id="104777"/>
    <lineage>
        <taxon>Eukaryota</taxon>
        <taxon>Metazoa</taxon>
        <taxon>Spiralia</taxon>
        <taxon>Gnathifera</taxon>
        <taxon>Rotifera</taxon>
        <taxon>Eurotatoria</taxon>
        <taxon>Monogononta</taxon>
        <taxon>Pseudotrocha</taxon>
        <taxon>Ploima</taxon>
        <taxon>Brachionidae</taxon>
        <taxon>Brachionus</taxon>
    </lineage>
</organism>
<sequence>MPKKIKNKKNSNYKDRNRNNQLHHVSNGGISTNKWNNNRINNTNNRKNYITPKIIEALEKDEDLENIHNSQNHSPSPNPNKKKNKKNRQKTIQNLQNNEAIQKVRTKFTIGDDDDELKKHLLPSKPHCRLASIPEDVFNVIVSYVQNYFTCFDTNREGLVGAYNPKCLFSLSLNLQNPVGHRFFKFDDSLVKESRNLKRIFKTDHQTNEKKYRLIKKGHLETTSFLFKLPPTEHEPNSFKLDQCFFTPNLISFCVTGVFREGKPEDNVRPLRCFQRVFVCIADTNSQMSIVNEQLIISNLTTDQYKLYYEAQMKNSEINKLNNGEPLVNTTNVIDPKNQMLEQFSLESGLNLEWAKYCLDHAGWNYEEAVKSFLQFKESIPKEGFRKS</sequence>
<evidence type="ECO:0000259" key="9">
    <source>
        <dbReference type="PROSITE" id="PS50177"/>
    </source>
</evidence>
<feature type="domain" description="TAP-C" evidence="10">
    <location>
        <begin position="335"/>
        <end position="388"/>
    </location>
</feature>
<dbReference type="Gene3D" id="3.10.450.50">
    <property type="match status" value="1"/>
</dbReference>
<feature type="region of interest" description="Disordered" evidence="8">
    <location>
        <begin position="67"/>
        <end position="98"/>
    </location>
</feature>
<dbReference type="SUPFAM" id="SSF46934">
    <property type="entry name" value="UBA-like"/>
    <property type="match status" value="1"/>
</dbReference>
<keyword evidence="12" id="KW-1185">Reference proteome</keyword>
<dbReference type="PROSITE" id="PS51281">
    <property type="entry name" value="TAP_C"/>
    <property type="match status" value="1"/>
</dbReference>
<evidence type="ECO:0000256" key="2">
    <source>
        <dbReference type="ARBA" id="ARBA00009285"/>
    </source>
</evidence>
<evidence type="ECO:0000256" key="1">
    <source>
        <dbReference type="ARBA" id="ARBA00004123"/>
    </source>
</evidence>
<evidence type="ECO:0000313" key="11">
    <source>
        <dbReference type="EMBL" id="CAF1103076.1"/>
    </source>
</evidence>
<evidence type="ECO:0000256" key="6">
    <source>
        <dbReference type="ARBA" id="ARBA00022816"/>
    </source>
</evidence>
<dbReference type="CDD" id="cd14342">
    <property type="entry name" value="UBA_TAP-C"/>
    <property type="match status" value="1"/>
</dbReference>
<keyword evidence="4" id="KW-0433">Leucine-rich repeat</keyword>
<feature type="region of interest" description="Disordered" evidence="8">
    <location>
        <begin position="1"/>
        <end position="45"/>
    </location>
</feature>
<comment type="caution">
    <text evidence="11">The sequence shown here is derived from an EMBL/GenBank/DDBJ whole genome shotgun (WGS) entry which is preliminary data.</text>
</comment>
<keyword evidence="3" id="KW-0813">Transport</keyword>
<dbReference type="SMART" id="SM00804">
    <property type="entry name" value="TAP_C"/>
    <property type="match status" value="1"/>
</dbReference>
<name>A0A814PD47_9BILA</name>
<dbReference type="Pfam" id="PF03943">
    <property type="entry name" value="TAP_C"/>
    <property type="match status" value="1"/>
</dbReference>
<dbReference type="InterPro" id="IPR018222">
    <property type="entry name" value="Nuclear_transport_factor_2_euk"/>
</dbReference>
<dbReference type="Gene3D" id="1.10.8.10">
    <property type="entry name" value="DNA helicase RuvA subunit, C-terminal domain"/>
    <property type="match status" value="1"/>
</dbReference>
<gene>
    <name evidence="11" type="ORF">OXX778_LOCUS21251</name>
</gene>
<dbReference type="EMBL" id="CAJNOC010007672">
    <property type="protein sequence ID" value="CAF1103076.1"/>
    <property type="molecule type" value="Genomic_DNA"/>
</dbReference>
<proteinExistence type="inferred from homology"/>
<evidence type="ECO:0008006" key="13">
    <source>
        <dbReference type="Google" id="ProtNLM"/>
    </source>
</evidence>
<accession>A0A814PD47</accession>
<dbReference type="InterPro" id="IPR032710">
    <property type="entry name" value="NTF2-like_dom_sf"/>
</dbReference>
<feature type="compositionally biased region" description="Low complexity" evidence="8">
    <location>
        <begin position="32"/>
        <end position="45"/>
    </location>
</feature>
<protein>
    <recommendedName>
        <fullName evidence="13">Nuclear RNA export factor 1</fullName>
    </recommendedName>
</protein>
<dbReference type="GO" id="GO:0005634">
    <property type="term" value="C:nucleus"/>
    <property type="evidence" value="ECO:0007669"/>
    <property type="project" value="UniProtKB-SubCell"/>
</dbReference>
<dbReference type="InterPro" id="IPR005637">
    <property type="entry name" value="TAP_C_dom"/>
</dbReference>
<dbReference type="PANTHER" id="PTHR10662">
    <property type="entry name" value="NUCLEAR RNA EXPORT FACTOR"/>
    <property type="match status" value="1"/>
</dbReference>
<comment type="subcellular location">
    <subcellularLocation>
        <location evidence="1">Nucleus</location>
    </subcellularLocation>
</comment>
<dbReference type="Pfam" id="PF22602">
    <property type="entry name" value="NXF_NTF2"/>
    <property type="match status" value="1"/>
</dbReference>
<dbReference type="AlphaFoldDB" id="A0A814PD47"/>
<reference evidence="11" key="1">
    <citation type="submission" date="2021-02" db="EMBL/GenBank/DDBJ databases">
        <authorList>
            <person name="Nowell W R."/>
        </authorList>
    </citation>
    <scope>NUCLEOTIDE SEQUENCE</scope>
    <source>
        <strain evidence="11">Ploen Becks lab</strain>
    </source>
</reference>
<feature type="compositionally biased region" description="Basic residues" evidence="8">
    <location>
        <begin position="80"/>
        <end position="89"/>
    </location>
</feature>
<dbReference type="InterPro" id="IPR030217">
    <property type="entry name" value="NXF_fam"/>
</dbReference>
<feature type="compositionally biased region" description="Basic residues" evidence="8">
    <location>
        <begin position="1"/>
        <end position="11"/>
    </location>
</feature>
<evidence type="ECO:0000313" key="12">
    <source>
        <dbReference type="Proteomes" id="UP000663879"/>
    </source>
</evidence>
<dbReference type="Proteomes" id="UP000663879">
    <property type="component" value="Unassembled WGS sequence"/>
</dbReference>
<dbReference type="PROSITE" id="PS50177">
    <property type="entry name" value="NTF2_DOMAIN"/>
    <property type="match status" value="1"/>
</dbReference>
<dbReference type="FunFam" id="1.10.8.10:FF:000018">
    <property type="entry name" value="Nuclear RNA export factor 1"/>
    <property type="match status" value="1"/>
</dbReference>
<dbReference type="SUPFAM" id="SSF54427">
    <property type="entry name" value="NTF2-like"/>
    <property type="match status" value="1"/>
</dbReference>
<evidence type="ECO:0000259" key="10">
    <source>
        <dbReference type="PROSITE" id="PS51281"/>
    </source>
</evidence>
<dbReference type="InterPro" id="IPR002075">
    <property type="entry name" value="NTF2_dom"/>
</dbReference>
<comment type="similarity">
    <text evidence="2">Belongs to the NXF family.</text>
</comment>
<dbReference type="GO" id="GO:0016973">
    <property type="term" value="P:poly(A)+ mRNA export from nucleus"/>
    <property type="evidence" value="ECO:0007669"/>
    <property type="project" value="TreeGrafter"/>
</dbReference>
<dbReference type="InterPro" id="IPR009060">
    <property type="entry name" value="UBA-like_sf"/>
</dbReference>
<evidence type="ECO:0000256" key="4">
    <source>
        <dbReference type="ARBA" id="ARBA00022614"/>
    </source>
</evidence>
<evidence type="ECO:0000256" key="5">
    <source>
        <dbReference type="ARBA" id="ARBA00022737"/>
    </source>
</evidence>